<dbReference type="PANTHER" id="PTHR15184">
    <property type="entry name" value="ATP SYNTHASE"/>
    <property type="match status" value="1"/>
</dbReference>
<dbReference type="GO" id="GO:0030254">
    <property type="term" value="P:protein secretion by the type III secretion system"/>
    <property type="evidence" value="ECO:0007669"/>
    <property type="project" value="InterPro"/>
</dbReference>
<keyword evidence="3" id="KW-0963">Cytoplasm</keyword>
<keyword evidence="2" id="KW-0813">Transport</keyword>
<keyword evidence="11" id="KW-1185">Reference proteome</keyword>
<feature type="domain" description="AAA+ ATPase" evidence="9">
    <location>
        <begin position="178"/>
        <end position="358"/>
    </location>
</feature>
<reference evidence="10 11" key="1">
    <citation type="submission" date="2018-01" db="EMBL/GenBank/DDBJ databases">
        <title>Whole genome analyses suggest that Burkholderia sensu lato contains two further novel genera in the rhizoxinica-symbiotica group Mycetohabitans gen. nov., and Trinickia gen. nov.: implications for the evolution of diazotrophy and nodulation in the Burkholderiaceae.</title>
        <authorList>
            <person name="Estrada-de los Santos P."/>
            <person name="Palmer M."/>
            <person name="Chavez-Ramirez B."/>
            <person name="Beukes C."/>
            <person name="Steenkamp E.T."/>
            <person name="Hirsch A.M."/>
            <person name="Manyaka P."/>
            <person name="Maluk M."/>
            <person name="Lafos M."/>
            <person name="Crook M."/>
            <person name="Gross E."/>
            <person name="Simon M.F."/>
            <person name="Bueno dos Reis Junior F."/>
            <person name="Poole P.S."/>
            <person name="Venter S.N."/>
            <person name="James E.K."/>
        </authorList>
    </citation>
    <scope>NUCLEOTIDE SEQUENCE [LARGE SCALE GENOMIC DNA]</scope>
    <source>
        <strain evidence="10 11">GP25-8</strain>
    </source>
</reference>
<dbReference type="CDD" id="cd18117">
    <property type="entry name" value="ATP-synt_flagellum-secretory_path_III_N"/>
    <property type="match status" value="1"/>
</dbReference>
<dbReference type="InterPro" id="IPR003593">
    <property type="entry name" value="AAA+_ATPase"/>
</dbReference>
<dbReference type="InterPro" id="IPR040627">
    <property type="entry name" value="T3SS_ATPase_C"/>
</dbReference>
<gene>
    <name evidence="10" type="primary">fliI</name>
    <name evidence="10" type="ORF">C0Z19_18070</name>
</gene>
<keyword evidence="7" id="KW-1278">Translocase</keyword>
<dbReference type="Pfam" id="PF18269">
    <property type="entry name" value="T3SS_ATPase_C"/>
    <property type="match status" value="1"/>
</dbReference>
<dbReference type="PROSITE" id="PS00152">
    <property type="entry name" value="ATPASE_ALPHA_BETA"/>
    <property type="match status" value="1"/>
</dbReference>
<dbReference type="SUPFAM" id="SSF52540">
    <property type="entry name" value="P-loop containing nucleoside triphosphate hydrolases"/>
    <property type="match status" value="1"/>
</dbReference>
<evidence type="ECO:0000313" key="11">
    <source>
        <dbReference type="Proteomes" id="UP000235347"/>
    </source>
</evidence>
<dbReference type="GO" id="GO:0016887">
    <property type="term" value="F:ATP hydrolysis activity"/>
    <property type="evidence" value="ECO:0007669"/>
    <property type="project" value="InterPro"/>
</dbReference>
<dbReference type="GO" id="GO:0046933">
    <property type="term" value="F:proton-transporting ATP synthase activity, rotational mechanism"/>
    <property type="evidence" value="ECO:0007669"/>
    <property type="project" value="TreeGrafter"/>
</dbReference>
<dbReference type="GO" id="GO:0008564">
    <property type="term" value="F:protein-exporting ATPase activity"/>
    <property type="evidence" value="ECO:0007669"/>
    <property type="project" value="UniProtKB-EC"/>
</dbReference>
<evidence type="ECO:0000256" key="3">
    <source>
        <dbReference type="ARBA" id="ARBA00022490"/>
    </source>
</evidence>
<dbReference type="GO" id="GO:0005524">
    <property type="term" value="F:ATP binding"/>
    <property type="evidence" value="ECO:0007669"/>
    <property type="project" value="UniProtKB-KW"/>
</dbReference>
<evidence type="ECO:0000256" key="2">
    <source>
        <dbReference type="ARBA" id="ARBA00022448"/>
    </source>
</evidence>
<evidence type="ECO:0000259" key="9">
    <source>
        <dbReference type="SMART" id="SM00382"/>
    </source>
</evidence>
<dbReference type="NCBIfam" id="TIGR01026">
    <property type="entry name" value="fliI_yscN"/>
    <property type="match status" value="1"/>
</dbReference>
<evidence type="ECO:0000256" key="8">
    <source>
        <dbReference type="ARBA" id="ARBA00034006"/>
    </source>
</evidence>
<comment type="catalytic activity">
    <reaction evidence="8">
        <text>ATP + H2O + cellular proteinSide 1 = ADP + phosphate + cellular proteinSide 2.</text>
        <dbReference type="EC" id="7.4.2.8"/>
    </reaction>
</comment>
<dbReference type="GO" id="GO:0030257">
    <property type="term" value="C:type III protein secretion system complex"/>
    <property type="evidence" value="ECO:0007669"/>
    <property type="project" value="InterPro"/>
</dbReference>
<evidence type="ECO:0000313" key="10">
    <source>
        <dbReference type="EMBL" id="PMS21917.1"/>
    </source>
</evidence>
<dbReference type="InterPro" id="IPR020003">
    <property type="entry name" value="ATPase_a/bsu_AS"/>
</dbReference>
<dbReference type="Pfam" id="PF00006">
    <property type="entry name" value="ATP-synt_ab"/>
    <property type="match status" value="1"/>
</dbReference>
<keyword evidence="6" id="KW-0653">Protein transport</keyword>
<protein>
    <submittedName>
        <fullName evidence="10">Flagellum-specific ATP synthase FliI</fullName>
    </submittedName>
</protein>
<dbReference type="Gene3D" id="3.40.50.12240">
    <property type="match status" value="1"/>
</dbReference>
<keyword evidence="5" id="KW-0067">ATP-binding</keyword>
<sequence>MNTAWSAGAAPGDTDERLTAWACRAQARLARAQAVACHGRVESVSATLIVAILPRCAIGHLCELQASDSPAPPILAEVIGFDGQRVLLAPLGSIEGIAPRMPIRALGVPHSVRVGPHLLGQLLDGFGRPMRPGPTASAAGSTFRRVLAAPPPAADRPSTHKRLVTGVRAVDALLTLARGQRVGLFAGPGCGKTTLLAALARGIDADAIVFALVGERGRELNALLERELPAELAGRTVTVCATSDTTPMERVRAAFTATAIAEGLSEDGKHVLLLVDSLTRLARAQREIGLASNEPPGRSGYPSSVYAMLPRLVERAGDRNDGSITGIYTVLTETEHSDAIGDEAKSLLDAHIVLSRKFAERGQFPAVDIIASQSRLMPNVVTDPHLRAAERARRLWSCHANLEWLLALGQYEPGQDAAADEAIARHPRLVDLLRQDTRIPALWENTLERLHAAVDEP</sequence>
<comment type="subcellular location">
    <subcellularLocation>
        <location evidence="1">Cytoplasm</location>
    </subcellularLocation>
</comment>
<evidence type="ECO:0000256" key="6">
    <source>
        <dbReference type="ARBA" id="ARBA00022927"/>
    </source>
</evidence>
<proteinExistence type="predicted"/>
<dbReference type="InterPro" id="IPR050053">
    <property type="entry name" value="ATPase_alpha/beta_chains"/>
</dbReference>
<keyword evidence="4" id="KW-0547">Nucleotide-binding</keyword>
<dbReference type="GO" id="GO:0005737">
    <property type="term" value="C:cytoplasm"/>
    <property type="evidence" value="ECO:0007669"/>
    <property type="project" value="UniProtKB-SubCell"/>
</dbReference>
<dbReference type="InterPro" id="IPR005714">
    <property type="entry name" value="ATPase_T3SS_FliI/YscN"/>
</dbReference>
<dbReference type="EMBL" id="PNYB01000015">
    <property type="protein sequence ID" value="PMS21917.1"/>
    <property type="molecule type" value="Genomic_DNA"/>
</dbReference>
<organism evidence="10 11">
    <name type="scientific">Trinickia soli</name>
    <dbReference type="NCBI Taxonomy" id="380675"/>
    <lineage>
        <taxon>Bacteria</taxon>
        <taxon>Pseudomonadati</taxon>
        <taxon>Pseudomonadota</taxon>
        <taxon>Betaproteobacteria</taxon>
        <taxon>Burkholderiales</taxon>
        <taxon>Burkholderiaceae</taxon>
        <taxon>Trinickia</taxon>
    </lineage>
</organism>
<dbReference type="PANTHER" id="PTHR15184:SF9">
    <property type="entry name" value="SPI-1 TYPE 3 SECRETION SYSTEM ATPASE"/>
    <property type="match status" value="1"/>
</dbReference>
<evidence type="ECO:0000256" key="7">
    <source>
        <dbReference type="ARBA" id="ARBA00022967"/>
    </source>
</evidence>
<dbReference type="SMART" id="SM00382">
    <property type="entry name" value="AAA"/>
    <property type="match status" value="1"/>
</dbReference>
<evidence type="ECO:0000256" key="4">
    <source>
        <dbReference type="ARBA" id="ARBA00022741"/>
    </source>
</evidence>
<name>A0A2N7VXN8_9BURK</name>
<dbReference type="Proteomes" id="UP000235347">
    <property type="component" value="Unassembled WGS sequence"/>
</dbReference>
<evidence type="ECO:0000256" key="5">
    <source>
        <dbReference type="ARBA" id="ARBA00022840"/>
    </source>
</evidence>
<dbReference type="AlphaFoldDB" id="A0A2N7VXN8"/>
<accession>A0A2N7VXN8</accession>
<dbReference type="InterPro" id="IPR027417">
    <property type="entry name" value="P-loop_NTPase"/>
</dbReference>
<evidence type="ECO:0000256" key="1">
    <source>
        <dbReference type="ARBA" id="ARBA00004496"/>
    </source>
</evidence>
<comment type="caution">
    <text evidence="10">The sequence shown here is derived from an EMBL/GenBank/DDBJ whole genome shotgun (WGS) entry which is preliminary data.</text>
</comment>
<dbReference type="InterPro" id="IPR000194">
    <property type="entry name" value="ATPase_F1/V1/A1_a/bsu_nucl-bd"/>
</dbReference>